<evidence type="ECO:0000313" key="1">
    <source>
        <dbReference type="EnsemblProtists" id="HpaP800907"/>
    </source>
</evidence>
<dbReference type="EMBL" id="JH598179">
    <property type="status" value="NOT_ANNOTATED_CDS"/>
    <property type="molecule type" value="Genomic_DNA"/>
</dbReference>
<organism evidence="1 2">
    <name type="scientific">Hyaloperonospora arabidopsidis (strain Emoy2)</name>
    <name type="common">Downy mildew agent</name>
    <name type="synonym">Peronospora arabidopsidis</name>
    <dbReference type="NCBI Taxonomy" id="559515"/>
    <lineage>
        <taxon>Eukaryota</taxon>
        <taxon>Sar</taxon>
        <taxon>Stramenopiles</taxon>
        <taxon>Oomycota</taxon>
        <taxon>Peronosporomycetes</taxon>
        <taxon>Peronosporales</taxon>
        <taxon>Peronosporaceae</taxon>
        <taxon>Hyaloperonospora</taxon>
    </lineage>
</organism>
<dbReference type="VEuPathDB" id="FungiDB:HpaG800907"/>
<accession>M4B3Q8</accession>
<evidence type="ECO:0000313" key="2">
    <source>
        <dbReference type="Proteomes" id="UP000011713"/>
    </source>
</evidence>
<dbReference type="EnsemblProtists" id="HpaT800907">
    <property type="protein sequence ID" value="HpaP800907"/>
    <property type="gene ID" value="HpaG800907"/>
</dbReference>
<dbReference type="AlphaFoldDB" id="M4B3Q8"/>
<dbReference type="HOGENOM" id="CLU_1698902_0_0_1"/>
<proteinExistence type="predicted"/>
<keyword evidence="2" id="KW-1185">Reference proteome</keyword>
<sequence>MSEPFRRFSSECPYQADQKGFENSAVVEGRVINLPLLERAEELEMKEFEIPGGLKKLFEKFASLRASRKEIPDDLVAELNLKAEILFSRLSPLVRTPDEAVDIFFDLELALDPPKLAVLLRAASLFDHSSTLKTAAILEHVQFLTGWRTVLQSKE</sequence>
<dbReference type="Proteomes" id="UP000011713">
    <property type="component" value="Unassembled WGS sequence"/>
</dbReference>
<name>M4B3Q8_HYAAE</name>
<dbReference type="InParanoid" id="M4B3Q8"/>
<protein>
    <submittedName>
        <fullName evidence="1">Uncharacterized protein</fullName>
    </submittedName>
</protein>
<reference evidence="2" key="1">
    <citation type="journal article" date="2010" name="Science">
        <title>Signatures of adaptation to obligate biotrophy in the Hyaloperonospora arabidopsidis genome.</title>
        <authorList>
            <person name="Baxter L."/>
            <person name="Tripathy S."/>
            <person name="Ishaque N."/>
            <person name="Boot N."/>
            <person name="Cabral A."/>
            <person name="Kemen E."/>
            <person name="Thines M."/>
            <person name="Ah-Fong A."/>
            <person name="Anderson R."/>
            <person name="Badejoko W."/>
            <person name="Bittner-Eddy P."/>
            <person name="Boore J.L."/>
            <person name="Chibucos M.C."/>
            <person name="Coates M."/>
            <person name="Dehal P."/>
            <person name="Delehaunty K."/>
            <person name="Dong S."/>
            <person name="Downton P."/>
            <person name="Dumas B."/>
            <person name="Fabro G."/>
            <person name="Fronick C."/>
            <person name="Fuerstenberg S.I."/>
            <person name="Fulton L."/>
            <person name="Gaulin E."/>
            <person name="Govers F."/>
            <person name="Hughes L."/>
            <person name="Humphray S."/>
            <person name="Jiang R.H."/>
            <person name="Judelson H."/>
            <person name="Kamoun S."/>
            <person name="Kyung K."/>
            <person name="Meijer H."/>
            <person name="Minx P."/>
            <person name="Morris P."/>
            <person name="Nelson J."/>
            <person name="Phuntumart V."/>
            <person name="Qutob D."/>
            <person name="Rehmany A."/>
            <person name="Rougon-Cardoso A."/>
            <person name="Ryden P."/>
            <person name="Torto-Alalibo T."/>
            <person name="Studholme D."/>
            <person name="Wang Y."/>
            <person name="Win J."/>
            <person name="Wood J."/>
            <person name="Clifton S.W."/>
            <person name="Rogers J."/>
            <person name="Van den Ackerveken G."/>
            <person name="Jones J.D."/>
            <person name="McDowell J.M."/>
            <person name="Beynon J."/>
            <person name="Tyler B.M."/>
        </authorList>
    </citation>
    <scope>NUCLEOTIDE SEQUENCE [LARGE SCALE GENOMIC DNA]</scope>
    <source>
        <strain evidence="2">Emoy2</strain>
    </source>
</reference>
<reference evidence="1" key="2">
    <citation type="submission" date="2015-06" db="UniProtKB">
        <authorList>
            <consortium name="EnsemblProtists"/>
        </authorList>
    </citation>
    <scope>IDENTIFICATION</scope>
    <source>
        <strain evidence="1">Emoy2</strain>
    </source>
</reference>